<dbReference type="Proteomes" id="UP000559256">
    <property type="component" value="Unassembled WGS sequence"/>
</dbReference>
<accession>A0A8H5GQT6</accession>
<feature type="domain" description="PUL" evidence="1">
    <location>
        <begin position="1"/>
        <end position="161"/>
    </location>
</feature>
<name>A0A8H5GQT6_9AGAR</name>
<dbReference type="PROSITE" id="PS51396">
    <property type="entry name" value="PUL"/>
    <property type="match status" value="1"/>
</dbReference>
<dbReference type="Gene3D" id="1.25.10.10">
    <property type="entry name" value="Leucine-rich Repeat Variant"/>
    <property type="match status" value="1"/>
</dbReference>
<dbReference type="AlphaFoldDB" id="A0A8H5GQT6"/>
<evidence type="ECO:0000313" key="3">
    <source>
        <dbReference type="Proteomes" id="UP000559256"/>
    </source>
</evidence>
<evidence type="ECO:0000313" key="2">
    <source>
        <dbReference type="EMBL" id="KAF5369387.1"/>
    </source>
</evidence>
<dbReference type="Pfam" id="PF08324">
    <property type="entry name" value="PUL"/>
    <property type="match status" value="1"/>
</dbReference>
<protein>
    <recommendedName>
        <fullName evidence="1">PUL domain-containing protein</fullName>
    </recommendedName>
</protein>
<organism evidence="2 3">
    <name type="scientific">Tetrapyrgos nigripes</name>
    <dbReference type="NCBI Taxonomy" id="182062"/>
    <lineage>
        <taxon>Eukaryota</taxon>
        <taxon>Fungi</taxon>
        <taxon>Dikarya</taxon>
        <taxon>Basidiomycota</taxon>
        <taxon>Agaricomycotina</taxon>
        <taxon>Agaricomycetes</taxon>
        <taxon>Agaricomycetidae</taxon>
        <taxon>Agaricales</taxon>
        <taxon>Marasmiineae</taxon>
        <taxon>Marasmiaceae</taxon>
        <taxon>Tetrapyrgos</taxon>
    </lineage>
</organism>
<sequence length="164" mass="17814">MLCNAFASPVLSSRLLTNPTKTQISAFLIPMLLHDDASVRTAAASLLFNVSAFLQKMRVEQVKNGGGENNGFEDEDWEMELISAVTEALDRETGNEDVVHRLAASLGCLLRLSPSHENHLSLLEVLLTKSILKKKLGPGGCGEKGVAKNEVRRLVEEVADKLCA</sequence>
<gene>
    <name evidence="2" type="ORF">D9758_002826</name>
</gene>
<dbReference type="InterPro" id="IPR011989">
    <property type="entry name" value="ARM-like"/>
</dbReference>
<proteinExistence type="predicted"/>
<dbReference type="InterPro" id="IPR016024">
    <property type="entry name" value="ARM-type_fold"/>
</dbReference>
<dbReference type="InterPro" id="IPR013535">
    <property type="entry name" value="PUL_dom"/>
</dbReference>
<reference evidence="2 3" key="1">
    <citation type="journal article" date="2020" name="ISME J.">
        <title>Uncovering the hidden diversity of litter-decomposition mechanisms in mushroom-forming fungi.</title>
        <authorList>
            <person name="Floudas D."/>
            <person name="Bentzer J."/>
            <person name="Ahren D."/>
            <person name="Johansson T."/>
            <person name="Persson P."/>
            <person name="Tunlid A."/>
        </authorList>
    </citation>
    <scope>NUCLEOTIDE SEQUENCE [LARGE SCALE GENOMIC DNA]</scope>
    <source>
        <strain evidence="2 3">CBS 291.85</strain>
    </source>
</reference>
<keyword evidence="3" id="KW-1185">Reference proteome</keyword>
<dbReference type="OrthoDB" id="21221at2759"/>
<dbReference type="SUPFAM" id="SSF48371">
    <property type="entry name" value="ARM repeat"/>
    <property type="match status" value="1"/>
</dbReference>
<dbReference type="EMBL" id="JAACJM010000013">
    <property type="protein sequence ID" value="KAF5369387.1"/>
    <property type="molecule type" value="Genomic_DNA"/>
</dbReference>
<comment type="caution">
    <text evidence="2">The sequence shown here is derived from an EMBL/GenBank/DDBJ whole genome shotgun (WGS) entry which is preliminary data.</text>
</comment>
<evidence type="ECO:0000259" key="1">
    <source>
        <dbReference type="PROSITE" id="PS51396"/>
    </source>
</evidence>